<dbReference type="Pfam" id="PF01381">
    <property type="entry name" value="HTH_3"/>
    <property type="match status" value="1"/>
</dbReference>
<dbReference type="OrthoDB" id="137988at2"/>
<dbReference type="SMART" id="SM00530">
    <property type="entry name" value="HTH_XRE"/>
    <property type="match status" value="1"/>
</dbReference>
<accession>A0A1A8T964</accession>
<dbReference type="GO" id="GO:0003677">
    <property type="term" value="F:DNA binding"/>
    <property type="evidence" value="ECO:0007669"/>
    <property type="project" value="InterPro"/>
</dbReference>
<dbReference type="RefSeq" id="WP_067013709.1">
    <property type="nucleotide sequence ID" value="NZ_FLOB01000002.1"/>
</dbReference>
<dbReference type="InterPro" id="IPR010982">
    <property type="entry name" value="Lambda_DNA-bd_dom_sf"/>
</dbReference>
<sequence>MKNKNSLNRKAHFLGTKIRNLRKRNRLTMEDLSARCIKMDAESAPSVSYLSMIERGKRIPSEELLEVIASVFQKNVAWFLDDIPEEEAITPTKGSGGGINGMALEPNFLFSKEILQIAIPEMLSQTGTSGRQFAHLLIRAHQEHHQNHFPDLERAAEEVGLKRLPLSLDDLITITKQMGLQIKWFRKTPIAVLQDMGIDESHVVTSFFDPPSTIYINQIMKNQPQRLKYNLAVHIGHTVLHDKDGMKNVLVTGRNEISPLQSKSTKTHSSGAGMDAQDILYAWRDFECSFFAGALLCPKVPFRQMLDRNGYEINTAKLADVSESVTMRRMTAASPYPHWHYFDAYAPGKLKAVYRGNGIPLPWGNMSMVEDPCQHWSVFRKISEPSTGTSAQISILNVGDEPRIYACESIKVHDLAGNSHVLCSGIDLNPAIDAQSKDALSIAADLRQACVTKGGSSPIPRSIKKDLMSVAKILNINWIERGIDNDARVICSRGAVCPRKPSCYQQCEAR</sequence>
<dbReference type="CDD" id="cd00093">
    <property type="entry name" value="HTH_XRE"/>
    <property type="match status" value="1"/>
</dbReference>
<gene>
    <name evidence="2" type="ORF">MSP8886_01197</name>
</gene>
<evidence type="ECO:0000259" key="1">
    <source>
        <dbReference type="PROSITE" id="PS50943"/>
    </source>
</evidence>
<dbReference type="InterPro" id="IPR001387">
    <property type="entry name" value="Cro/C1-type_HTH"/>
</dbReference>
<dbReference type="STRING" id="1792290.MSP8886_01197"/>
<evidence type="ECO:0000313" key="2">
    <source>
        <dbReference type="EMBL" id="SBS28494.1"/>
    </source>
</evidence>
<dbReference type="PROSITE" id="PS50943">
    <property type="entry name" value="HTH_CROC1"/>
    <property type="match status" value="1"/>
</dbReference>
<keyword evidence="3" id="KW-1185">Reference proteome</keyword>
<protein>
    <submittedName>
        <fullName evidence="2">Helix-turn-helix domain protein</fullName>
    </submittedName>
</protein>
<dbReference type="AlphaFoldDB" id="A0A1A8T964"/>
<dbReference type="Pfam" id="PF12268">
    <property type="entry name" value="DUF3612"/>
    <property type="match status" value="1"/>
</dbReference>
<dbReference type="EMBL" id="FLOB01000002">
    <property type="protein sequence ID" value="SBS28494.1"/>
    <property type="molecule type" value="Genomic_DNA"/>
</dbReference>
<dbReference type="InterPro" id="IPR022055">
    <property type="entry name" value="DUF3612"/>
</dbReference>
<organism evidence="2 3">
    <name type="scientific">Marinomonas spartinae</name>
    <dbReference type="NCBI Taxonomy" id="1792290"/>
    <lineage>
        <taxon>Bacteria</taxon>
        <taxon>Pseudomonadati</taxon>
        <taxon>Pseudomonadota</taxon>
        <taxon>Gammaproteobacteria</taxon>
        <taxon>Oceanospirillales</taxon>
        <taxon>Oceanospirillaceae</taxon>
        <taxon>Marinomonas</taxon>
    </lineage>
</organism>
<feature type="domain" description="HTH cro/C1-type" evidence="1">
    <location>
        <begin position="18"/>
        <end position="79"/>
    </location>
</feature>
<dbReference type="Gene3D" id="1.10.260.40">
    <property type="entry name" value="lambda repressor-like DNA-binding domains"/>
    <property type="match status" value="1"/>
</dbReference>
<evidence type="ECO:0000313" key="3">
    <source>
        <dbReference type="Proteomes" id="UP000092544"/>
    </source>
</evidence>
<reference evidence="2 3" key="1">
    <citation type="submission" date="2016-06" db="EMBL/GenBank/DDBJ databases">
        <authorList>
            <person name="Kjaerup R.B."/>
            <person name="Dalgaard T.S."/>
            <person name="Juul-Madsen H.R."/>
        </authorList>
    </citation>
    <scope>NUCLEOTIDE SEQUENCE [LARGE SCALE GENOMIC DNA]</scope>
    <source>
        <strain evidence="2 3">CECT 8886</strain>
    </source>
</reference>
<proteinExistence type="predicted"/>
<dbReference type="Proteomes" id="UP000092544">
    <property type="component" value="Unassembled WGS sequence"/>
</dbReference>
<name>A0A1A8T964_9GAMM</name>
<dbReference type="SUPFAM" id="SSF47413">
    <property type="entry name" value="lambda repressor-like DNA-binding domains"/>
    <property type="match status" value="1"/>
</dbReference>